<dbReference type="Gene3D" id="3.30.1390.10">
    <property type="match status" value="1"/>
</dbReference>
<evidence type="ECO:0000259" key="2">
    <source>
        <dbReference type="Pfam" id="PF02617"/>
    </source>
</evidence>
<dbReference type="GO" id="GO:0030163">
    <property type="term" value="P:protein catabolic process"/>
    <property type="evidence" value="ECO:0007669"/>
    <property type="project" value="InterPro"/>
</dbReference>
<dbReference type="PANTHER" id="PTHR33473:SF19">
    <property type="entry name" value="ATP-DEPENDENT CLP PROTEASE ADAPTER PROTEIN CLPS"/>
    <property type="match status" value="1"/>
</dbReference>
<dbReference type="InterPro" id="IPR003769">
    <property type="entry name" value="ClpS_core"/>
</dbReference>
<keyword evidence="4" id="KW-1185">Reference proteome</keyword>
<dbReference type="GO" id="GO:0006508">
    <property type="term" value="P:proteolysis"/>
    <property type="evidence" value="ECO:0007669"/>
    <property type="project" value="UniProtKB-UniRule"/>
</dbReference>
<comment type="subunit">
    <text evidence="1">Binds to the N-terminal domain of the chaperone ClpA.</text>
</comment>
<dbReference type="NCBIfam" id="NF000672">
    <property type="entry name" value="PRK00033.1-5"/>
    <property type="match status" value="1"/>
</dbReference>
<dbReference type="FunFam" id="3.30.1390.10:FF:000002">
    <property type="entry name" value="ATP-dependent Clp protease adapter protein ClpS"/>
    <property type="match status" value="1"/>
</dbReference>
<reference evidence="3" key="1">
    <citation type="submission" date="2021-04" db="EMBL/GenBank/DDBJ databases">
        <authorList>
            <person name="Vanwijnsberghe S."/>
        </authorList>
    </citation>
    <scope>NUCLEOTIDE SEQUENCE</scope>
    <source>
        <strain evidence="3">LMG 31841</strain>
    </source>
</reference>
<feature type="domain" description="Adaptor protein ClpS core" evidence="2">
    <location>
        <begin position="60"/>
        <end position="138"/>
    </location>
</feature>
<evidence type="ECO:0000313" key="3">
    <source>
        <dbReference type="EMBL" id="CAG4890207.1"/>
    </source>
</evidence>
<comment type="similarity">
    <text evidence="1">Belongs to the ClpS family.</text>
</comment>
<dbReference type="HAMAP" id="MF_00302">
    <property type="entry name" value="ClpS"/>
    <property type="match status" value="1"/>
</dbReference>
<organism evidence="3 4">
    <name type="scientific">Paraburkholderia saeva</name>
    <dbReference type="NCBI Taxonomy" id="2777537"/>
    <lineage>
        <taxon>Bacteria</taxon>
        <taxon>Pseudomonadati</taxon>
        <taxon>Pseudomonadota</taxon>
        <taxon>Betaproteobacteria</taxon>
        <taxon>Burkholderiales</taxon>
        <taxon>Burkholderiaceae</taxon>
        <taxon>Paraburkholderia</taxon>
    </lineage>
</organism>
<comment type="caution">
    <text evidence="3">The sequence shown here is derived from an EMBL/GenBank/DDBJ whole genome shotgun (WGS) entry which is preliminary data.</text>
</comment>
<dbReference type="AlphaFoldDB" id="A0A9N8RT01"/>
<gene>
    <name evidence="1 3" type="primary">clpS</name>
    <name evidence="3" type="ORF">LMG31841_01049</name>
</gene>
<keyword evidence="3" id="KW-0645">Protease</keyword>
<sequence length="143" mass="16041">MQNSRVTRLYGQAVANRSPTSRSGFGRIAGLPGLFRIGCMAIIPDKQDGTVLERQEQKLKPPAMYKVVLLNDDFTPMEFVVMVVQEYFNKDRETATQVMLKVHREGRGVCGVYTRDIASTKVEQVVTHARQAGHPLQCVMEEA</sequence>
<dbReference type="InterPro" id="IPR014719">
    <property type="entry name" value="Ribosomal_bL12_C/ClpS-like"/>
</dbReference>
<dbReference type="Proteomes" id="UP000789704">
    <property type="component" value="Unassembled WGS sequence"/>
</dbReference>
<dbReference type="GO" id="GO:0008233">
    <property type="term" value="F:peptidase activity"/>
    <property type="evidence" value="ECO:0007669"/>
    <property type="project" value="UniProtKB-KW"/>
</dbReference>
<dbReference type="PANTHER" id="PTHR33473">
    <property type="entry name" value="ATP-DEPENDENT CLP PROTEASE ADAPTER PROTEIN CLPS1, CHLOROPLASTIC"/>
    <property type="match status" value="1"/>
</dbReference>
<dbReference type="EMBL" id="CAJQZC010000002">
    <property type="protein sequence ID" value="CAG4890207.1"/>
    <property type="molecule type" value="Genomic_DNA"/>
</dbReference>
<protein>
    <recommendedName>
        <fullName evidence="1">ATP-dependent Clp protease adapter protein ClpS</fullName>
    </recommendedName>
</protein>
<evidence type="ECO:0000256" key="1">
    <source>
        <dbReference type="HAMAP-Rule" id="MF_00302"/>
    </source>
</evidence>
<keyword evidence="3" id="KW-0378">Hydrolase</keyword>
<evidence type="ECO:0000313" key="4">
    <source>
        <dbReference type="Proteomes" id="UP000789704"/>
    </source>
</evidence>
<comment type="function">
    <text evidence="1">Involved in the modulation of the specificity of the ClpAP-mediated ATP-dependent protein degradation.</text>
</comment>
<dbReference type="SUPFAM" id="SSF54736">
    <property type="entry name" value="ClpS-like"/>
    <property type="match status" value="1"/>
</dbReference>
<name>A0A9N8RT01_9BURK</name>
<dbReference type="Pfam" id="PF02617">
    <property type="entry name" value="ClpS"/>
    <property type="match status" value="1"/>
</dbReference>
<proteinExistence type="inferred from homology"/>
<dbReference type="InterPro" id="IPR022935">
    <property type="entry name" value="ClpS"/>
</dbReference>
<accession>A0A9N8RT01</accession>